<feature type="transmembrane region" description="Helical" evidence="2">
    <location>
        <begin position="149"/>
        <end position="167"/>
    </location>
</feature>
<keyword evidence="2" id="KW-0812">Transmembrane</keyword>
<keyword evidence="2" id="KW-1133">Transmembrane helix</keyword>
<gene>
    <name evidence="3" type="ORF">BU204_35380</name>
</gene>
<name>A0A1Q8BZY2_9PSEU</name>
<dbReference type="EMBL" id="MSIE01000103">
    <property type="protein sequence ID" value="OLF07664.1"/>
    <property type="molecule type" value="Genomic_DNA"/>
</dbReference>
<dbReference type="InterPro" id="IPR012666">
    <property type="entry name" value="CbtA_put"/>
</dbReference>
<protein>
    <recommendedName>
        <fullName evidence="5">Cobalt transporter</fullName>
    </recommendedName>
</protein>
<keyword evidence="2" id="KW-0472">Membrane</keyword>
<feature type="compositionally biased region" description="Basic and acidic residues" evidence="1">
    <location>
        <begin position="44"/>
        <end position="61"/>
    </location>
</feature>
<evidence type="ECO:0008006" key="5">
    <source>
        <dbReference type="Google" id="ProtNLM"/>
    </source>
</evidence>
<sequence length="258" mass="26174">MTARSFLVRGLLAGLLAGLVTFVVATVFGEPSLDAAITVEEAEAAHEHAGGEEAGHQHAGEGTEVSRTTQKTFGLGTATIAVGTVLGGVVALVAAALVGRLRGLTPGQSTGLVALVGFVAVALVPFLKYPATPPAVGGADTIGSRTGHYFLYVLVSVVAAAAAVALARRLGSRLRAVEAAALAVTAYLVVVVGVGHLLPAAGSLGDFPADTLWDFRRASLVTLATMWAVLGVALTALVGRLHEREARAAERRDLAASL</sequence>
<dbReference type="OrthoDB" id="6851830at2"/>
<proteinExistence type="predicted"/>
<evidence type="ECO:0000313" key="3">
    <source>
        <dbReference type="EMBL" id="OLF07664.1"/>
    </source>
</evidence>
<feature type="transmembrane region" description="Helical" evidence="2">
    <location>
        <begin position="179"/>
        <end position="198"/>
    </location>
</feature>
<dbReference type="Proteomes" id="UP000185596">
    <property type="component" value="Unassembled WGS sequence"/>
</dbReference>
<comment type="caution">
    <text evidence="3">The sequence shown here is derived from an EMBL/GenBank/DDBJ whole genome shotgun (WGS) entry which is preliminary data.</text>
</comment>
<dbReference type="AlphaFoldDB" id="A0A1Q8BZY2"/>
<organism evidence="3 4">
    <name type="scientific">Actinophytocola xanthii</name>
    <dbReference type="NCBI Taxonomy" id="1912961"/>
    <lineage>
        <taxon>Bacteria</taxon>
        <taxon>Bacillati</taxon>
        <taxon>Actinomycetota</taxon>
        <taxon>Actinomycetes</taxon>
        <taxon>Pseudonocardiales</taxon>
        <taxon>Pseudonocardiaceae</taxon>
    </lineage>
</organism>
<dbReference type="Pfam" id="PF09490">
    <property type="entry name" value="CbtA"/>
    <property type="match status" value="1"/>
</dbReference>
<evidence type="ECO:0000313" key="4">
    <source>
        <dbReference type="Proteomes" id="UP000185596"/>
    </source>
</evidence>
<dbReference type="STRING" id="1912961.BU204_35380"/>
<dbReference type="RefSeq" id="WP_075130176.1">
    <property type="nucleotide sequence ID" value="NZ_MSIE01000103.1"/>
</dbReference>
<accession>A0A1Q8BZY2</accession>
<evidence type="ECO:0000256" key="1">
    <source>
        <dbReference type="SAM" id="MobiDB-lite"/>
    </source>
</evidence>
<keyword evidence="4" id="KW-1185">Reference proteome</keyword>
<feature type="transmembrane region" description="Helical" evidence="2">
    <location>
        <begin position="110"/>
        <end position="129"/>
    </location>
</feature>
<reference evidence="3 4" key="1">
    <citation type="submission" date="2016-12" db="EMBL/GenBank/DDBJ databases">
        <title>The draft genome sequence of Actinophytocola sp. 11-183.</title>
        <authorList>
            <person name="Wang W."/>
            <person name="Yuan L."/>
        </authorList>
    </citation>
    <scope>NUCLEOTIDE SEQUENCE [LARGE SCALE GENOMIC DNA]</scope>
    <source>
        <strain evidence="3 4">11-183</strain>
    </source>
</reference>
<feature type="transmembrane region" description="Helical" evidence="2">
    <location>
        <begin position="218"/>
        <end position="238"/>
    </location>
</feature>
<evidence type="ECO:0000256" key="2">
    <source>
        <dbReference type="SAM" id="Phobius"/>
    </source>
</evidence>
<feature type="transmembrane region" description="Helical" evidence="2">
    <location>
        <begin position="73"/>
        <end position="98"/>
    </location>
</feature>
<feature type="region of interest" description="Disordered" evidence="1">
    <location>
        <begin position="44"/>
        <end position="68"/>
    </location>
</feature>